<feature type="transmembrane region" description="Helical" evidence="18">
    <location>
        <begin position="676"/>
        <end position="693"/>
    </location>
</feature>
<feature type="transmembrane region" description="Helical" evidence="18">
    <location>
        <begin position="738"/>
        <end position="761"/>
    </location>
</feature>
<name>A0A0R1Y0R2_9LACO</name>
<comment type="similarity">
    <text evidence="3">Belongs to the cation transport ATPase (P-type) (TC 3.A.3) family. Type IIIB subfamily.</text>
</comment>
<evidence type="ECO:0000313" key="20">
    <source>
        <dbReference type="EMBL" id="KRM35952.1"/>
    </source>
</evidence>
<dbReference type="Gene3D" id="3.40.50.1000">
    <property type="entry name" value="HAD superfamily/HAD-like"/>
    <property type="match status" value="1"/>
</dbReference>
<dbReference type="PATRIC" id="fig|1423734.3.peg.511"/>
<dbReference type="InterPro" id="IPR036412">
    <property type="entry name" value="HAD-like_sf"/>
</dbReference>
<dbReference type="AlphaFoldDB" id="A0A0R1Y0R2"/>
<keyword evidence="11" id="KW-0067">ATP-binding</keyword>
<proteinExistence type="inferred from homology"/>
<evidence type="ECO:0000256" key="16">
    <source>
        <dbReference type="ARBA" id="ARBA00029806"/>
    </source>
</evidence>
<dbReference type="InterPro" id="IPR004014">
    <property type="entry name" value="ATPase_P-typ_cation-transptr_N"/>
</dbReference>
<dbReference type="InterPro" id="IPR006415">
    <property type="entry name" value="P-type_ATPase_IIIB"/>
</dbReference>
<dbReference type="Gene3D" id="3.40.1110.10">
    <property type="entry name" value="Calcium-transporting ATPase, cytoplasmic domain N"/>
    <property type="match status" value="1"/>
</dbReference>
<keyword evidence="14 18" id="KW-1133">Transmembrane helix</keyword>
<keyword evidence="15 18" id="KW-0472">Membrane</keyword>
<dbReference type="SFLD" id="SFLDS00003">
    <property type="entry name" value="Haloacid_Dehalogenase"/>
    <property type="match status" value="1"/>
</dbReference>
<dbReference type="EC" id="7.2.2.14" evidence="4"/>
<feature type="transmembrane region" description="Helical" evidence="18">
    <location>
        <begin position="91"/>
        <end position="111"/>
    </location>
</feature>
<evidence type="ECO:0000256" key="11">
    <source>
        <dbReference type="ARBA" id="ARBA00022840"/>
    </source>
</evidence>
<keyword evidence="9 18" id="KW-0812">Transmembrane</keyword>
<evidence type="ECO:0000256" key="10">
    <source>
        <dbReference type="ARBA" id="ARBA00022741"/>
    </source>
</evidence>
<dbReference type="Proteomes" id="UP000051236">
    <property type="component" value="Unassembled WGS sequence"/>
</dbReference>
<dbReference type="SFLD" id="SFLDG00002">
    <property type="entry name" value="C1.7:_P-type_atpase_like"/>
    <property type="match status" value="1"/>
</dbReference>
<evidence type="ECO:0000256" key="7">
    <source>
        <dbReference type="ARBA" id="ARBA00022519"/>
    </source>
</evidence>
<evidence type="ECO:0000256" key="6">
    <source>
        <dbReference type="ARBA" id="ARBA00022475"/>
    </source>
</evidence>
<dbReference type="InterPro" id="IPR023298">
    <property type="entry name" value="ATPase_P-typ_TM_dom_sf"/>
</dbReference>
<keyword evidence="7" id="KW-0997">Cell inner membrane</keyword>
<dbReference type="InterPro" id="IPR044492">
    <property type="entry name" value="P_typ_ATPase_HD_dom"/>
</dbReference>
<dbReference type="Pfam" id="PF00689">
    <property type="entry name" value="Cation_ATPase_C"/>
    <property type="match status" value="1"/>
</dbReference>
<dbReference type="InterPro" id="IPR059000">
    <property type="entry name" value="ATPase_P-type_domA"/>
</dbReference>
<organism evidence="20 21">
    <name type="scientific">Agrilactobacillus composti DSM 18527 = JCM 14202</name>
    <dbReference type="NCBI Taxonomy" id="1423734"/>
    <lineage>
        <taxon>Bacteria</taxon>
        <taxon>Bacillati</taxon>
        <taxon>Bacillota</taxon>
        <taxon>Bacilli</taxon>
        <taxon>Lactobacillales</taxon>
        <taxon>Lactobacillaceae</taxon>
        <taxon>Agrilactobacillus</taxon>
    </lineage>
</organism>
<comment type="caution">
    <text evidence="20">The sequence shown here is derived from an EMBL/GenBank/DDBJ whole genome shotgun (WGS) entry which is preliminary data.</text>
</comment>
<dbReference type="InterPro" id="IPR023214">
    <property type="entry name" value="HAD_sf"/>
</dbReference>
<dbReference type="GO" id="GO:0016887">
    <property type="term" value="F:ATP hydrolysis activity"/>
    <property type="evidence" value="ECO:0007669"/>
    <property type="project" value="InterPro"/>
</dbReference>
<dbReference type="GO" id="GO:0005886">
    <property type="term" value="C:plasma membrane"/>
    <property type="evidence" value="ECO:0007669"/>
    <property type="project" value="UniProtKB-SubCell"/>
</dbReference>
<evidence type="ECO:0000256" key="3">
    <source>
        <dbReference type="ARBA" id="ARBA00008746"/>
    </source>
</evidence>
<feature type="transmembrane region" description="Helical" evidence="18">
    <location>
        <begin position="816"/>
        <end position="838"/>
    </location>
</feature>
<evidence type="ECO:0000256" key="5">
    <source>
        <dbReference type="ARBA" id="ARBA00013555"/>
    </source>
</evidence>
<dbReference type="NCBIfam" id="TIGR01524">
    <property type="entry name" value="ATPase-IIIB_Mg"/>
    <property type="match status" value="1"/>
</dbReference>
<dbReference type="Gene3D" id="1.20.1110.10">
    <property type="entry name" value="Calcium-transporting ATPase, transmembrane domain"/>
    <property type="match status" value="1"/>
</dbReference>
<dbReference type="GO" id="GO:0015444">
    <property type="term" value="F:P-type magnesium transporter activity"/>
    <property type="evidence" value="ECO:0007669"/>
    <property type="project" value="UniProtKB-EC"/>
</dbReference>
<dbReference type="CDD" id="cd02077">
    <property type="entry name" value="P-type_ATPase_Mg"/>
    <property type="match status" value="1"/>
</dbReference>
<dbReference type="EMBL" id="AZGA01000009">
    <property type="protein sequence ID" value="KRM35952.1"/>
    <property type="molecule type" value="Genomic_DNA"/>
</dbReference>
<evidence type="ECO:0000256" key="13">
    <source>
        <dbReference type="ARBA" id="ARBA00022967"/>
    </source>
</evidence>
<dbReference type="PROSITE" id="PS00154">
    <property type="entry name" value="ATPASE_E1_E2"/>
    <property type="match status" value="1"/>
</dbReference>
<dbReference type="InterPro" id="IPR001757">
    <property type="entry name" value="P_typ_ATPase"/>
</dbReference>
<accession>A0A0R1Y0R2</accession>
<dbReference type="SUPFAM" id="SSF56784">
    <property type="entry name" value="HAD-like"/>
    <property type="match status" value="1"/>
</dbReference>
<gene>
    <name evidence="20" type="ORF">FC83_GL000510</name>
</gene>
<evidence type="ECO:0000313" key="21">
    <source>
        <dbReference type="Proteomes" id="UP000051236"/>
    </source>
</evidence>
<feature type="transmembrane region" description="Helical" evidence="18">
    <location>
        <begin position="257"/>
        <end position="277"/>
    </location>
</feature>
<dbReference type="SFLD" id="SFLDF00027">
    <property type="entry name" value="p-type_atpase"/>
    <property type="match status" value="1"/>
</dbReference>
<dbReference type="InterPro" id="IPR023299">
    <property type="entry name" value="ATPase_P-typ_cyto_dom_N"/>
</dbReference>
<evidence type="ECO:0000256" key="2">
    <source>
        <dbReference type="ARBA" id="ARBA00004429"/>
    </source>
</evidence>
<keyword evidence="13" id="KW-1278">Translocase</keyword>
<dbReference type="GO" id="GO:0005524">
    <property type="term" value="F:ATP binding"/>
    <property type="evidence" value="ECO:0007669"/>
    <property type="project" value="UniProtKB-KW"/>
</dbReference>
<dbReference type="InterPro" id="IPR006068">
    <property type="entry name" value="ATPase_P-typ_cation-transptr_C"/>
</dbReference>
<evidence type="ECO:0000256" key="12">
    <source>
        <dbReference type="ARBA" id="ARBA00022842"/>
    </source>
</evidence>
<keyword evidence="8" id="KW-0597">Phosphoprotein</keyword>
<evidence type="ECO:0000256" key="14">
    <source>
        <dbReference type="ARBA" id="ARBA00022989"/>
    </source>
</evidence>
<keyword evidence="12" id="KW-0460">Magnesium</keyword>
<feature type="domain" description="Cation-transporting P-type ATPase N-terminal" evidence="19">
    <location>
        <begin position="9"/>
        <end position="82"/>
    </location>
</feature>
<comment type="subcellular location">
    <subcellularLocation>
        <location evidence="2">Cell inner membrane</location>
        <topology evidence="2">Multi-pass membrane protein</topology>
    </subcellularLocation>
</comment>
<dbReference type="eggNOG" id="COG0474">
    <property type="taxonomic scope" value="Bacteria"/>
</dbReference>
<dbReference type="NCBIfam" id="NF011702">
    <property type="entry name" value="PRK15122.1"/>
    <property type="match status" value="1"/>
</dbReference>
<dbReference type="PANTHER" id="PTHR42861">
    <property type="entry name" value="CALCIUM-TRANSPORTING ATPASE"/>
    <property type="match status" value="1"/>
</dbReference>
<reference evidence="20 21" key="1">
    <citation type="journal article" date="2015" name="Genome Announc.">
        <title>Expanding the biotechnology potential of lactobacilli through comparative genomics of 213 strains and associated genera.</title>
        <authorList>
            <person name="Sun Z."/>
            <person name="Harris H.M."/>
            <person name="McCann A."/>
            <person name="Guo C."/>
            <person name="Argimon S."/>
            <person name="Zhang W."/>
            <person name="Yang X."/>
            <person name="Jeffery I.B."/>
            <person name="Cooney J.C."/>
            <person name="Kagawa T.F."/>
            <person name="Liu W."/>
            <person name="Song Y."/>
            <person name="Salvetti E."/>
            <person name="Wrobel A."/>
            <person name="Rasinkangas P."/>
            <person name="Parkhill J."/>
            <person name="Rea M.C."/>
            <person name="O'Sullivan O."/>
            <person name="Ritari J."/>
            <person name="Douillard F.P."/>
            <person name="Paul Ross R."/>
            <person name="Yang R."/>
            <person name="Briner A.E."/>
            <person name="Felis G.E."/>
            <person name="de Vos W.M."/>
            <person name="Barrangou R."/>
            <person name="Klaenhammer T.R."/>
            <person name="Caufield P.W."/>
            <person name="Cui Y."/>
            <person name="Zhang H."/>
            <person name="O'Toole P.W."/>
        </authorList>
    </citation>
    <scope>NUCLEOTIDE SEQUENCE [LARGE SCALE GENOMIC DNA]</scope>
    <source>
        <strain evidence="20 21">DSM 18527</strain>
    </source>
</reference>
<evidence type="ECO:0000256" key="1">
    <source>
        <dbReference type="ARBA" id="ARBA00003954"/>
    </source>
</evidence>
<feature type="transmembrane region" description="Helical" evidence="18">
    <location>
        <begin position="850"/>
        <end position="869"/>
    </location>
</feature>
<evidence type="ECO:0000256" key="18">
    <source>
        <dbReference type="SAM" id="Phobius"/>
    </source>
</evidence>
<dbReference type="Pfam" id="PF13246">
    <property type="entry name" value="Cation_ATPase"/>
    <property type="match status" value="1"/>
</dbReference>
<evidence type="ECO:0000259" key="19">
    <source>
        <dbReference type="SMART" id="SM00831"/>
    </source>
</evidence>
<comment type="function">
    <text evidence="1">Mediates magnesium influx to the cytosol.</text>
</comment>
<feature type="transmembrane region" description="Helical" evidence="18">
    <location>
        <begin position="283"/>
        <end position="307"/>
    </location>
</feature>
<dbReference type="RefSeq" id="WP_057002373.1">
    <property type="nucleotide sequence ID" value="NZ_AZGA01000009.1"/>
</dbReference>
<evidence type="ECO:0000256" key="15">
    <source>
        <dbReference type="ARBA" id="ARBA00023136"/>
    </source>
</evidence>
<dbReference type="InterPro" id="IPR018303">
    <property type="entry name" value="ATPase_P-typ_P_site"/>
</dbReference>
<evidence type="ECO:0000256" key="8">
    <source>
        <dbReference type="ARBA" id="ARBA00022553"/>
    </source>
</evidence>
<dbReference type="SUPFAM" id="SSF81653">
    <property type="entry name" value="Calcium ATPase, transduction domain A"/>
    <property type="match status" value="1"/>
</dbReference>
<dbReference type="NCBIfam" id="TIGR01494">
    <property type="entry name" value="ATPase_P-type"/>
    <property type="match status" value="2"/>
</dbReference>
<evidence type="ECO:0000256" key="4">
    <source>
        <dbReference type="ARBA" id="ARBA00012786"/>
    </source>
</evidence>
<dbReference type="PRINTS" id="PR01836">
    <property type="entry name" value="MGATPASE"/>
</dbReference>
<keyword evidence="10" id="KW-0547">Nucleotide-binding</keyword>
<feature type="transmembrane region" description="Helical" evidence="18">
    <location>
        <begin position="61"/>
        <end position="85"/>
    </location>
</feature>
<evidence type="ECO:0000256" key="17">
    <source>
        <dbReference type="ARBA" id="ARBA00047295"/>
    </source>
</evidence>
<comment type="catalytic activity">
    <reaction evidence="17">
        <text>Mg(2+)(out) + ATP + H2O = Mg(2+)(in) + ADP + phosphate + H(+)</text>
        <dbReference type="Rhea" id="RHEA:10260"/>
        <dbReference type="ChEBI" id="CHEBI:15377"/>
        <dbReference type="ChEBI" id="CHEBI:15378"/>
        <dbReference type="ChEBI" id="CHEBI:18420"/>
        <dbReference type="ChEBI" id="CHEBI:30616"/>
        <dbReference type="ChEBI" id="CHEBI:43474"/>
        <dbReference type="ChEBI" id="CHEBI:456216"/>
        <dbReference type="EC" id="7.2.2.14"/>
    </reaction>
</comment>
<keyword evidence="21" id="KW-1185">Reference proteome</keyword>
<dbReference type="Gene3D" id="2.70.150.10">
    <property type="entry name" value="Calcium-transporting ATPase, cytoplasmic transduction domain A"/>
    <property type="match status" value="1"/>
</dbReference>
<sequence>MLLNTNYRQMANSPIQQVLAKFNSSFGGISSQKVPHHRQKYGTNQLQQHQQTTWLQHLSKAFITPFTAILALLGIIAFLTDFLWADAGAKSLISTIIISVMILASGTMSLIQTIRSNHASQKLQTYVQVFATVVRGGLQQEIPLQDVVCGDVVQLAAGDLIPADLRLIETRDLHVAQSALTGESYPVVKYATTHQPGVDSLTDYQTLAFMGSNVVSGTALGLVIATGEQTQFGTIAKNTTTHPGVQTSFDLGIHKTAWLLIRFMAVMAPAVFLLNGLTKGNWLQALLFGLSMAVGLTPEMLPVIVTANLQRGALKMAQEGTVVKNINAIQNFGAMDILCTDKTGTLTQDKIALSAHLDSAGRSSEMVLRLGYLNSFFQTGLDNEMDQAIIAAAQTKLAINPKDYTKIDELPFDFTRRKLSTIVKLPDQTTVLITKGAIEEMLTISAFVRDAAGNDLPLTAAKKHELLQASKKLNQQGLRVLGLGIKVEPKPVTGDHLSVQDESDLIFVGSLAFADALKPSATRAVKQLQRHGVQVKIITGDNAPVTAALWQKMGQPQSDIITGAMLADMSPEQITAVVKSHDLFVKIAPEQKRQIVAALRDKDHVVGFLGDGINDASAMTQADVGVSVDSAVAIAKESADIILRHKDLQVLEQGVLWGRQTFGNIMKYIKATCSSNFGNMFSVLLAGAFLPFLPMQPLQLLLLNLIYDLSCLSIIWDRMDSAYLRRPKRWEAKSIGRFMAAFGPTSSIFDVTTYLLMFFLIGPAVLGGLFAQLSGSAGVEFVRLFNTGWFVESLWTQTLVLHALRTEKIPFIQSRASLSMTVITSLAVCFGSLLPYTGLGAQLGLVPLPLSFWPWLLATLGLYLLVVTITKKYFIKQNGNLL</sequence>
<dbReference type="STRING" id="1423734.FC83_GL000510"/>
<evidence type="ECO:0000256" key="9">
    <source>
        <dbReference type="ARBA" id="ARBA00022692"/>
    </source>
</evidence>
<dbReference type="SUPFAM" id="SSF81665">
    <property type="entry name" value="Calcium ATPase, transmembrane domain M"/>
    <property type="match status" value="1"/>
</dbReference>
<dbReference type="Pfam" id="PF00690">
    <property type="entry name" value="Cation_ATPase_N"/>
    <property type="match status" value="1"/>
</dbReference>
<keyword evidence="6" id="KW-1003">Cell membrane</keyword>
<protein>
    <recommendedName>
        <fullName evidence="5">Magnesium-transporting ATPase, P-type 1</fullName>
        <ecNumber evidence="4">7.2.2.14</ecNumber>
    </recommendedName>
    <alternativeName>
        <fullName evidence="16">Mg(2+) transport ATPase, P-type 1</fullName>
    </alternativeName>
</protein>
<dbReference type="SMART" id="SM00831">
    <property type="entry name" value="Cation_ATPase_N"/>
    <property type="match status" value="1"/>
</dbReference>
<dbReference type="InterPro" id="IPR008250">
    <property type="entry name" value="ATPase_P-typ_transduc_dom_A_sf"/>
</dbReference>
<dbReference type="Pfam" id="PF00122">
    <property type="entry name" value="E1-E2_ATPase"/>
    <property type="match status" value="1"/>
</dbReference>